<comment type="caution">
    <text evidence="1">The sequence shown here is derived from an EMBL/GenBank/DDBJ whole genome shotgun (WGS) entry which is preliminary data.</text>
</comment>
<dbReference type="SUPFAM" id="SSF47598">
    <property type="entry name" value="Ribbon-helix-helix"/>
    <property type="match status" value="1"/>
</dbReference>
<gene>
    <name evidence="1" type="ORF">ACFFJ3_08795</name>
</gene>
<dbReference type="InterPro" id="IPR008651">
    <property type="entry name" value="Uncharacterised_HicB"/>
</dbReference>
<evidence type="ECO:0000313" key="1">
    <source>
        <dbReference type="EMBL" id="MFC0226596.1"/>
    </source>
</evidence>
<accession>A0ABV6EC66</accession>
<sequence>MPGFCVIHPKLVLRLTPEQHRRLPINAMEEGVSLNRYLCARLNQGRVSSALLKRYHPKRFLASEIALATCCGETPPLAALLSRQDCSDNTG</sequence>
<dbReference type="RefSeq" id="WP_380674320.1">
    <property type="nucleotide sequence ID" value="NZ_JBHLXG010000006.1"/>
</dbReference>
<dbReference type="Pfam" id="PF05534">
    <property type="entry name" value="HicB"/>
    <property type="match status" value="1"/>
</dbReference>
<dbReference type="EMBL" id="JBHLXG010000006">
    <property type="protein sequence ID" value="MFC0226596.1"/>
    <property type="molecule type" value="Genomic_DNA"/>
</dbReference>
<reference evidence="1 2" key="1">
    <citation type="submission" date="2024-09" db="EMBL/GenBank/DDBJ databases">
        <authorList>
            <person name="Sun Q."/>
            <person name="Mori K."/>
        </authorList>
    </citation>
    <scope>NUCLEOTIDE SEQUENCE [LARGE SCALE GENOMIC DNA]</scope>
    <source>
        <strain evidence="1 2">CCM 8626</strain>
    </source>
</reference>
<keyword evidence="2" id="KW-1185">Reference proteome</keyword>
<proteinExistence type="predicted"/>
<name>A0ABV6EC66_9GAMM</name>
<organism evidence="1 2">
    <name type="scientific">Serratia aquatilis</name>
    <dbReference type="NCBI Taxonomy" id="1737515"/>
    <lineage>
        <taxon>Bacteria</taxon>
        <taxon>Pseudomonadati</taxon>
        <taxon>Pseudomonadota</taxon>
        <taxon>Gammaproteobacteria</taxon>
        <taxon>Enterobacterales</taxon>
        <taxon>Yersiniaceae</taxon>
        <taxon>Serratia</taxon>
    </lineage>
</organism>
<protein>
    <submittedName>
        <fullName evidence="1">Toxin-antitoxin system HicB family antitoxin</fullName>
    </submittedName>
</protein>
<dbReference type="InterPro" id="IPR010985">
    <property type="entry name" value="Ribbon_hlx_hlx"/>
</dbReference>
<evidence type="ECO:0000313" key="2">
    <source>
        <dbReference type="Proteomes" id="UP001589792"/>
    </source>
</evidence>
<dbReference type="Proteomes" id="UP001589792">
    <property type="component" value="Unassembled WGS sequence"/>
</dbReference>